<evidence type="ECO:0000256" key="1">
    <source>
        <dbReference type="ARBA" id="ARBA00002678"/>
    </source>
</evidence>
<dbReference type="InterPro" id="IPR000845">
    <property type="entry name" value="Nucleoside_phosphorylase_d"/>
</dbReference>
<comment type="function">
    <text evidence="1">The purine nucleoside phosphorylases catalyze the phosphorolytic breakdown of the N-glycosidic bond in the beta-(deoxy)ribonucleoside molecules, with the formation of the corresponding free purine bases and pentose-1-phosphate. Cleaves guanosine, inosine, 2'-deoxyguanosine and 2'-deoxyinosine.</text>
</comment>
<reference evidence="9 10" key="1">
    <citation type="submission" date="2020-07" db="EMBL/GenBank/DDBJ databases">
        <title>Facklamia lactis sp. nov., isolated from raw milk.</title>
        <authorList>
            <person name="Doll E.V."/>
            <person name="Huptas C."/>
            <person name="Staib L."/>
            <person name="Wenning M."/>
            <person name="Scherer S."/>
        </authorList>
    </citation>
    <scope>NUCLEOTIDE SEQUENCE [LARGE SCALE GENOMIC DNA]</scope>
    <source>
        <strain evidence="9 10">DSM 111018</strain>
    </source>
</reference>
<evidence type="ECO:0000256" key="5">
    <source>
        <dbReference type="ARBA" id="ARBA00022679"/>
    </source>
</evidence>
<organism evidence="9 10">
    <name type="scientific">Facklamia lactis</name>
    <dbReference type="NCBI Taxonomy" id="2749967"/>
    <lineage>
        <taxon>Bacteria</taxon>
        <taxon>Bacillati</taxon>
        <taxon>Bacillota</taxon>
        <taxon>Bacilli</taxon>
        <taxon>Lactobacillales</taxon>
        <taxon>Aerococcaceae</taxon>
        <taxon>Facklamia</taxon>
    </lineage>
</organism>
<comment type="caution">
    <text evidence="9">The sequence shown here is derived from an EMBL/GenBank/DDBJ whole genome shotgun (WGS) entry which is preliminary data.</text>
</comment>
<name>A0ABS0LMX0_9LACT</name>
<evidence type="ECO:0000256" key="3">
    <source>
        <dbReference type="ARBA" id="ARBA00006751"/>
    </source>
</evidence>
<dbReference type="EC" id="2.4.2.1" evidence="7"/>
<evidence type="ECO:0000256" key="7">
    <source>
        <dbReference type="PIRNR" id="PIRNR000477"/>
    </source>
</evidence>
<keyword evidence="4 7" id="KW-0328">Glycosyltransferase</keyword>
<feature type="domain" description="Nucleoside phosphorylase" evidence="8">
    <location>
        <begin position="19"/>
        <end position="263"/>
    </location>
</feature>
<evidence type="ECO:0000313" key="10">
    <source>
        <dbReference type="Proteomes" id="UP000721415"/>
    </source>
</evidence>
<evidence type="ECO:0000256" key="2">
    <source>
        <dbReference type="ARBA" id="ARBA00005058"/>
    </source>
</evidence>
<dbReference type="RefSeq" id="WP_197113825.1">
    <property type="nucleotide sequence ID" value="NZ_JACBXQ010000001.1"/>
</dbReference>
<evidence type="ECO:0000256" key="4">
    <source>
        <dbReference type="ARBA" id="ARBA00022676"/>
    </source>
</evidence>
<dbReference type="Pfam" id="PF01048">
    <property type="entry name" value="PNP_UDP_1"/>
    <property type="match status" value="1"/>
</dbReference>
<comment type="similarity">
    <text evidence="3 7">Belongs to the PNP/MTAP phosphorylase family.</text>
</comment>
<protein>
    <recommendedName>
        <fullName evidence="7">Purine nucleoside phosphorylase</fullName>
        <ecNumber evidence="7">2.4.2.1</ecNumber>
    </recommendedName>
    <alternativeName>
        <fullName evidence="7">Inosine-guanosine phosphorylase</fullName>
    </alternativeName>
</protein>
<dbReference type="SUPFAM" id="SSF53167">
    <property type="entry name" value="Purine and uridine phosphorylases"/>
    <property type="match status" value="1"/>
</dbReference>
<dbReference type="InterPro" id="IPR035994">
    <property type="entry name" value="Nucleoside_phosphorylase_sf"/>
</dbReference>
<dbReference type="NCBIfam" id="TIGR01700">
    <property type="entry name" value="PNPH"/>
    <property type="match status" value="1"/>
</dbReference>
<dbReference type="PANTHER" id="PTHR11904:SF9">
    <property type="entry name" value="PURINE NUCLEOSIDE PHOSPHORYLASE-RELATED"/>
    <property type="match status" value="1"/>
</dbReference>
<dbReference type="NCBIfam" id="NF006054">
    <property type="entry name" value="PRK08202.1"/>
    <property type="match status" value="1"/>
</dbReference>
<dbReference type="NCBIfam" id="TIGR01697">
    <property type="entry name" value="PNPH-PUNA-XAPA"/>
    <property type="match status" value="1"/>
</dbReference>
<comment type="catalytic activity">
    <reaction evidence="6">
        <text>a purine 2'-deoxy-D-ribonucleoside + phosphate = a purine nucleobase + 2-deoxy-alpha-D-ribose 1-phosphate</text>
        <dbReference type="Rhea" id="RHEA:36431"/>
        <dbReference type="ChEBI" id="CHEBI:26386"/>
        <dbReference type="ChEBI" id="CHEBI:43474"/>
        <dbReference type="ChEBI" id="CHEBI:57259"/>
        <dbReference type="ChEBI" id="CHEBI:142361"/>
        <dbReference type="EC" id="2.4.2.1"/>
    </reaction>
</comment>
<proteinExistence type="inferred from homology"/>
<dbReference type="EMBL" id="JACBXQ010000001">
    <property type="protein sequence ID" value="MBG9985484.1"/>
    <property type="molecule type" value="Genomic_DNA"/>
</dbReference>
<dbReference type="GO" id="GO:0004731">
    <property type="term" value="F:purine-nucleoside phosphorylase activity"/>
    <property type="evidence" value="ECO:0007669"/>
    <property type="project" value="UniProtKB-EC"/>
</dbReference>
<dbReference type="CDD" id="cd09009">
    <property type="entry name" value="PNP-EcPNPII_like"/>
    <property type="match status" value="1"/>
</dbReference>
<evidence type="ECO:0000256" key="6">
    <source>
        <dbReference type="ARBA" id="ARBA00048556"/>
    </source>
</evidence>
<dbReference type="InterPro" id="IPR011270">
    <property type="entry name" value="Pur_Nuc_Pase_Ino/Guo-sp"/>
</dbReference>
<evidence type="ECO:0000313" key="9">
    <source>
        <dbReference type="EMBL" id="MBG9985484.1"/>
    </source>
</evidence>
<dbReference type="Proteomes" id="UP000721415">
    <property type="component" value="Unassembled WGS sequence"/>
</dbReference>
<comment type="pathway">
    <text evidence="2 7">Purine metabolism; purine nucleoside salvage.</text>
</comment>
<evidence type="ECO:0000259" key="8">
    <source>
        <dbReference type="Pfam" id="PF01048"/>
    </source>
</evidence>
<keyword evidence="10" id="KW-1185">Reference proteome</keyword>
<dbReference type="PANTHER" id="PTHR11904">
    <property type="entry name" value="METHYLTHIOADENOSINE/PURINE NUCLEOSIDE PHOSPHORYLASE"/>
    <property type="match status" value="1"/>
</dbReference>
<gene>
    <name evidence="9" type="ORF">HZY91_01085</name>
</gene>
<accession>A0ABS0LMX0</accession>
<sequence length="272" mass="29951">MYTNTLTYLREHGVQSPDIGLILGSGLGDMVEEMTNAIKIKYEDIPDFPTSTVEGHEGRLVYGELAGKKVIALQGRFHYYEGYDLETVTYPIRIFNQLGVKTLILTNAAGGVNEEFKPGDLMVITDHLNLTGENPLIGSNKPEGPRFVDMSQTYSHQGQTLLYQAASELGYHLQKGVYTWFTGPSYETPAEIRAVRTLGGDAVGMSTVPEAIVGRHCEMEIIGISCITNYAAGMQEHLNHEEVVTISQIVKPKFKALLNKLIEKIGNEANLG</sequence>
<dbReference type="InterPro" id="IPR011268">
    <property type="entry name" value="Purine_phosphorylase"/>
</dbReference>
<dbReference type="Gene3D" id="3.40.50.1580">
    <property type="entry name" value="Nucleoside phosphorylase domain"/>
    <property type="match status" value="1"/>
</dbReference>
<dbReference type="PIRSF" id="PIRSF000477">
    <property type="entry name" value="PurNPase"/>
    <property type="match status" value="1"/>
</dbReference>
<keyword evidence="5 7" id="KW-0808">Transferase</keyword>